<evidence type="ECO:0000313" key="2">
    <source>
        <dbReference type="Proteomes" id="UP000008493"/>
    </source>
</evidence>
<dbReference type="GeneID" id="18824406"/>
<dbReference type="HOGENOM" id="CLU_2026026_0_0_1"/>
<sequence length="122" mass="13228">MKRVLAGPLPGSGTYALCSPKLSPSTMELDNLNVPLQRQVDFSSTQPSGGRALLRSTWLLLVRFVLAVGRVSGKICRAALEYGRHLSEHQALAFVGSLVLMGGERRAVYPGPHLVPAYRDDL</sequence>
<dbReference type="AlphaFoldDB" id="K5WSD7"/>
<dbReference type="OMA" id="YPGPHLV"/>
<dbReference type="Proteomes" id="UP000008493">
    <property type="component" value="Unassembled WGS sequence"/>
</dbReference>
<name>K5WSD7_AGABU</name>
<dbReference type="EMBL" id="JH971392">
    <property type="protein sequence ID" value="EKM78331.1"/>
    <property type="molecule type" value="Genomic_DNA"/>
</dbReference>
<proteinExistence type="predicted"/>
<gene>
    <name evidence="1" type="ORF">AGABI1DRAFT_114632</name>
</gene>
<keyword evidence="2" id="KW-1185">Reference proteome</keyword>
<accession>K5WSD7</accession>
<dbReference type="RefSeq" id="XP_007331008.1">
    <property type="nucleotide sequence ID" value="XM_007330946.1"/>
</dbReference>
<protein>
    <submittedName>
        <fullName evidence="1">Uncharacterized protein</fullName>
    </submittedName>
</protein>
<dbReference type="KEGG" id="abp:AGABI1DRAFT114632"/>
<dbReference type="InParanoid" id="K5WSD7"/>
<evidence type="ECO:0000313" key="1">
    <source>
        <dbReference type="EMBL" id="EKM78331.1"/>
    </source>
</evidence>
<reference evidence="2" key="1">
    <citation type="journal article" date="2012" name="Proc. Natl. Acad. Sci. U.S.A.">
        <title>Genome sequence of the button mushroom Agaricus bisporus reveals mechanisms governing adaptation to a humic-rich ecological niche.</title>
        <authorList>
            <person name="Morin E."/>
            <person name="Kohler A."/>
            <person name="Baker A.R."/>
            <person name="Foulongne-Oriol M."/>
            <person name="Lombard V."/>
            <person name="Nagy L.G."/>
            <person name="Ohm R.A."/>
            <person name="Patyshakuliyeva A."/>
            <person name="Brun A."/>
            <person name="Aerts A.L."/>
            <person name="Bailey A.M."/>
            <person name="Billette C."/>
            <person name="Coutinho P.M."/>
            <person name="Deakin G."/>
            <person name="Doddapaneni H."/>
            <person name="Floudas D."/>
            <person name="Grimwood J."/>
            <person name="Hilden K."/>
            <person name="Kuees U."/>
            <person name="LaButti K.M."/>
            <person name="Lapidus A."/>
            <person name="Lindquist E.A."/>
            <person name="Lucas S.M."/>
            <person name="Murat C."/>
            <person name="Riley R.W."/>
            <person name="Salamov A.A."/>
            <person name="Schmutz J."/>
            <person name="Subramanian V."/>
            <person name="Woesten H.A.B."/>
            <person name="Xu J."/>
            <person name="Eastwood D.C."/>
            <person name="Foster G.D."/>
            <person name="Sonnenberg A.S."/>
            <person name="Cullen D."/>
            <person name="de Vries R.P."/>
            <person name="Lundell T."/>
            <person name="Hibbett D.S."/>
            <person name="Henrissat B."/>
            <person name="Burton K.S."/>
            <person name="Kerrigan R.W."/>
            <person name="Challen M.P."/>
            <person name="Grigoriev I.V."/>
            <person name="Martin F."/>
        </authorList>
    </citation>
    <scope>NUCLEOTIDE SEQUENCE [LARGE SCALE GENOMIC DNA]</scope>
    <source>
        <strain evidence="2">JB137-S8 / ATCC MYA-4627 / FGSC 10392</strain>
    </source>
</reference>
<organism evidence="1 2">
    <name type="scientific">Agaricus bisporus var. burnettii (strain JB137-S8 / ATCC MYA-4627 / FGSC 10392)</name>
    <name type="common">White button mushroom</name>
    <dbReference type="NCBI Taxonomy" id="597362"/>
    <lineage>
        <taxon>Eukaryota</taxon>
        <taxon>Fungi</taxon>
        <taxon>Dikarya</taxon>
        <taxon>Basidiomycota</taxon>
        <taxon>Agaricomycotina</taxon>
        <taxon>Agaricomycetes</taxon>
        <taxon>Agaricomycetidae</taxon>
        <taxon>Agaricales</taxon>
        <taxon>Agaricineae</taxon>
        <taxon>Agaricaceae</taxon>
        <taxon>Agaricus</taxon>
    </lineage>
</organism>